<dbReference type="CDD" id="cd01491">
    <property type="entry name" value="Ube1_repeat1"/>
    <property type="match status" value="1"/>
</dbReference>
<keyword evidence="6" id="KW-0547">Nucleotide-binding</keyword>
<keyword evidence="5" id="KW-0436">Ligase</keyword>
<dbReference type="Gene3D" id="3.40.50.720">
    <property type="entry name" value="NAD(P)-binding Rossmann-like Domain"/>
    <property type="match status" value="1"/>
</dbReference>
<dbReference type="PANTHER" id="PTHR10953">
    <property type="entry name" value="UBIQUITIN-ACTIVATING ENZYME E1"/>
    <property type="match status" value="1"/>
</dbReference>
<dbReference type="SUPFAM" id="SSF69572">
    <property type="entry name" value="Activating enzymes of the ubiquitin-like proteins"/>
    <property type="match status" value="2"/>
</dbReference>
<dbReference type="SMART" id="SM00985">
    <property type="entry name" value="UBA_e1_C"/>
    <property type="match status" value="1"/>
</dbReference>
<dbReference type="GO" id="GO:0006511">
    <property type="term" value="P:ubiquitin-dependent protein catabolic process"/>
    <property type="evidence" value="ECO:0000318"/>
    <property type="project" value="GO_Central"/>
</dbReference>
<dbReference type="FunFam" id="3.40.50.720:FF:000015">
    <property type="entry name" value="Ubiquitin-activating enzyme E1 1"/>
    <property type="match status" value="1"/>
</dbReference>
<dbReference type="KEGG" id="spu:575276"/>
<dbReference type="CTD" id="55236"/>
<dbReference type="FunFam" id="3.50.50.80:FF:000002">
    <property type="entry name" value="SUMO-activating enzyme subunit 2"/>
    <property type="match status" value="1"/>
</dbReference>
<dbReference type="Pfam" id="PF00899">
    <property type="entry name" value="ThiF"/>
    <property type="match status" value="1"/>
</dbReference>
<evidence type="ECO:0000313" key="11">
    <source>
        <dbReference type="EnsemblMetazoa" id="XP_030832807"/>
    </source>
</evidence>
<dbReference type="EnsemblMetazoa" id="XM_030976947">
    <property type="protein sequence ID" value="XP_030832807"/>
    <property type="gene ID" value="LOC575276"/>
</dbReference>
<dbReference type="GO" id="GO:0016567">
    <property type="term" value="P:protein ubiquitination"/>
    <property type="evidence" value="ECO:0000318"/>
    <property type="project" value="GO_Central"/>
</dbReference>
<evidence type="ECO:0000313" key="12">
    <source>
        <dbReference type="Proteomes" id="UP000007110"/>
    </source>
</evidence>
<reference evidence="12" key="1">
    <citation type="submission" date="2015-02" db="EMBL/GenBank/DDBJ databases">
        <title>Genome sequencing for Strongylocentrotus purpuratus.</title>
        <authorList>
            <person name="Murali S."/>
            <person name="Liu Y."/>
            <person name="Vee V."/>
            <person name="English A."/>
            <person name="Wang M."/>
            <person name="Skinner E."/>
            <person name="Han Y."/>
            <person name="Muzny D.M."/>
            <person name="Worley K.C."/>
            <person name="Gibbs R.A."/>
        </authorList>
    </citation>
    <scope>NUCLEOTIDE SEQUENCE</scope>
</reference>
<dbReference type="InterPro" id="IPR000594">
    <property type="entry name" value="ThiF_NAD_FAD-bd"/>
</dbReference>
<dbReference type="Gene3D" id="3.10.290.60">
    <property type="entry name" value="Ubiquitin-activating enzyme E1, UFD domain"/>
    <property type="match status" value="1"/>
</dbReference>
<evidence type="ECO:0000256" key="5">
    <source>
        <dbReference type="ARBA" id="ARBA00022598"/>
    </source>
</evidence>
<dbReference type="EC" id="6.2.1.45" evidence="4"/>
<dbReference type="InterPro" id="IPR018965">
    <property type="entry name" value="Ub-activating_enz_E1_C"/>
</dbReference>
<dbReference type="Proteomes" id="UP000007110">
    <property type="component" value="Unassembled WGS sequence"/>
</dbReference>
<dbReference type="InterPro" id="IPR042302">
    <property type="entry name" value="E1_FCCH_sf"/>
</dbReference>
<dbReference type="InterPro" id="IPR019572">
    <property type="entry name" value="UBA_E1_SCCH"/>
</dbReference>
<dbReference type="InterPro" id="IPR032420">
    <property type="entry name" value="E1_4HB"/>
</dbReference>
<dbReference type="PANTHER" id="PTHR10953:SF186">
    <property type="entry name" value="UBIQUITIN-LIKE MODIFIER-ACTIVATING ENZYME 6"/>
    <property type="match status" value="1"/>
</dbReference>
<dbReference type="InterPro" id="IPR018075">
    <property type="entry name" value="UBQ-activ_enz_E1"/>
</dbReference>
<comment type="similarity">
    <text evidence="3">Belongs to the ubiquitin-activating E1 family.</text>
</comment>
<dbReference type="GO" id="GO:0004839">
    <property type="term" value="F:ubiquitin activating enzyme activity"/>
    <property type="evidence" value="ECO:0000318"/>
    <property type="project" value="GO_Central"/>
</dbReference>
<dbReference type="Gene3D" id="3.50.50.80">
    <property type="entry name" value="Ubiquitin-activating enzyme E1, inactive adenylation domain, subdomain 1"/>
    <property type="match status" value="1"/>
</dbReference>
<dbReference type="RefSeq" id="XP_030832807.1">
    <property type="nucleotide sequence ID" value="XM_030976947.1"/>
</dbReference>
<dbReference type="PRINTS" id="PR01849">
    <property type="entry name" value="UBIQUITINACT"/>
</dbReference>
<dbReference type="InterPro" id="IPR000011">
    <property type="entry name" value="UBQ/SUMO-activ_enz_E1-like"/>
</dbReference>
<dbReference type="Gene3D" id="2.40.30.180">
    <property type="entry name" value="Ubiquitin-activating enzyme E1, FCCH domain"/>
    <property type="match status" value="1"/>
</dbReference>
<keyword evidence="12" id="KW-1185">Reference proteome</keyword>
<dbReference type="GeneID" id="575276"/>
<dbReference type="Gene3D" id="1.10.10.2660">
    <property type="entry name" value="Ubiquitin-activating enzyme E1, SCCH domain"/>
    <property type="match status" value="1"/>
</dbReference>
<protein>
    <recommendedName>
        <fullName evidence="4">E1 ubiquitin-activating enzyme</fullName>
        <ecNumber evidence="4">6.2.1.45</ecNumber>
    </recommendedName>
</protein>
<dbReference type="FunFam" id="1.10.10.2660:FF:000003">
    <property type="entry name" value="ubiquitin-like modifier-activating enzyme 6 isoform X1"/>
    <property type="match status" value="1"/>
</dbReference>
<comment type="catalytic activity">
    <reaction evidence="1">
        <text>ATP + ubiquitin + [E1 ubiquitin-activating enzyme]-L-cysteine = AMP + diphosphate + S-ubiquitinyl-[E1 ubiquitin-activating enzyme]-L-cysteine.</text>
        <dbReference type="EC" id="6.2.1.45"/>
    </reaction>
</comment>
<evidence type="ECO:0000256" key="1">
    <source>
        <dbReference type="ARBA" id="ARBA00000488"/>
    </source>
</evidence>
<name>A0A7M7NAN3_STRPU</name>
<dbReference type="Pfam" id="PF10585">
    <property type="entry name" value="UBA_E1_SCCH"/>
    <property type="match status" value="1"/>
</dbReference>
<dbReference type="AlphaFoldDB" id="A0A7M7NAN3"/>
<evidence type="ECO:0000259" key="10">
    <source>
        <dbReference type="SMART" id="SM00985"/>
    </source>
</evidence>
<feature type="region of interest" description="Disordered" evidence="9">
    <location>
        <begin position="794"/>
        <end position="816"/>
    </location>
</feature>
<organism evidence="11 12">
    <name type="scientific">Strongylocentrotus purpuratus</name>
    <name type="common">Purple sea urchin</name>
    <dbReference type="NCBI Taxonomy" id="7668"/>
    <lineage>
        <taxon>Eukaryota</taxon>
        <taxon>Metazoa</taxon>
        <taxon>Echinodermata</taxon>
        <taxon>Eleutherozoa</taxon>
        <taxon>Echinozoa</taxon>
        <taxon>Echinoidea</taxon>
        <taxon>Euechinoidea</taxon>
        <taxon>Echinacea</taxon>
        <taxon>Camarodonta</taxon>
        <taxon>Echinidea</taxon>
        <taxon>Strongylocentrotidae</taxon>
        <taxon>Strongylocentrotus</taxon>
    </lineage>
</organism>
<dbReference type="Pfam" id="PF16190">
    <property type="entry name" value="E1_FCCH"/>
    <property type="match status" value="1"/>
</dbReference>
<dbReference type="InterPro" id="IPR038252">
    <property type="entry name" value="UBA_E1_C_sf"/>
</dbReference>
<keyword evidence="7" id="KW-0833">Ubl conjugation pathway</keyword>
<evidence type="ECO:0000256" key="4">
    <source>
        <dbReference type="ARBA" id="ARBA00012990"/>
    </source>
</evidence>
<accession>A0A7M7NAN3</accession>
<dbReference type="Pfam" id="PF09358">
    <property type="entry name" value="E1_UFD"/>
    <property type="match status" value="1"/>
</dbReference>
<dbReference type="Gene3D" id="3.40.50.12550">
    <property type="entry name" value="Ubiquitin-activating enzyme E1, inactive adenylation domain, subdomain 2"/>
    <property type="match status" value="1"/>
</dbReference>
<proteinExistence type="inferred from homology"/>
<feature type="region of interest" description="Disordered" evidence="9">
    <location>
        <begin position="1"/>
        <end position="25"/>
    </location>
</feature>
<feature type="domain" description="Ubiquitin-activating enzyme E1 C-terminal" evidence="10">
    <location>
        <begin position="914"/>
        <end position="1040"/>
    </location>
</feature>
<dbReference type="OrthoDB" id="10252231at2759"/>
<dbReference type="FunFam" id="2.40.30.180:FF:000002">
    <property type="entry name" value="Ubiquitin-activating enzyme E1 2"/>
    <property type="match status" value="1"/>
</dbReference>
<evidence type="ECO:0000256" key="8">
    <source>
        <dbReference type="ARBA" id="ARBA00022840"/>
    </source>
</evidence>
<dbReference type="NCBIfam" id="TIGR01408">
    <property type="entry name" value="Ube1"/>
    <property type="match status" value="1"/>
</dbReference>
<evidence type="ECO:0000256" key="9">
    <source>
        <dbReference type="SAM" id="MobiDB-lite"/>
    </source>
</evidence>
<evidence type="ECO:0000256" key="7">
    <source>
        <dbReference type="ARBA" id="ARBA00022786"/>
    </source>
</evidence>
<dbReference type="InterPro" id="IPR035985">
    <property type="entry name" value="Ubiquitin-activating_enz"/>
</dbReference>
<dbReference type="CDD" id="cd01490">
    <property type="entry name" value="Ube1_repeat2"/>
    <property type="match status" value="1"/>
</dbReference>
<dbReference type="FunFam" id="3.50.50.80:FF:000001">
    <property type="entry name" value="ubiquitin-like modifier-activating enzyme 1"/>
    <property type="match status" value="1"/>
</dbReference>
<dbReference type="GO" id="GO:0006974">
    <property type="term" value="P:DNA damage response"/>
    <property type="evidence" value="ECO:0000318"/>
    <property type="project" value="GO_Central"/>
</dbReference>
<dbReference type="UniPathway" id="UPA00143"/>
<evidence type="ECO:0000256" key="2">
    <source>
        <dbReference type="ARBA" id="ARBA00004906"/>
    </source>
</evidence>
<evidence type="ECO:0000256" key="3">
    <source>
        <dbReference type="ARBA" id="ARBA00005673"/>
    </source>
</evidence>
<dbReference type="GO" id="GO:0005737">
    <property type="term" value="C:cytoplasm"/>
    <property type="evidence" value="ECO:0000318"/>
    <property type="project" value="GO_Central"/>
</dbReference>
<dbReference type="Pfam" id="PF16191">
    <property type="entry name" value="E1_4HB"/>
    <property type="match status" value="1"/>
</dbReference>
<sequence length="1046" mass="116421">MLTKKETSPKHGLAPDNVPASKHTKMADNADIDDSLYSRQRYVLGDHAMKQMATSNVFLSGLGGIGVEIAKNIVLAGIKSLTINDGKSCSVKDLGTQFFLREQDAKANKTRAQATYSRLAELNPYVSIKLSQQTLADNSDLTFLKQFQCVVLTETPLGLQLKINEFCRAQTPQIKFIAADVYGLYSYCFCDFGDEFTVQDVNGEEPMQVFIADVTKDNPGVVTCLDQQYHGLETGDYVTFKEVKGMTALNDARHKVKRISPYKFSIEDTSGDGFQPYETGGIAIEVKVPSIVKFLPLRDQLTNPSTILVDFTKDLMVSHLAMYALQQFREENGRLPSVRNDDDKDAFVKIAMRLNDTLADPIPSPSTKQLASLAYSAEGCFAPLCAALGGFVAQEVLKALTGKFTPLKQWVHLDSSEVLKGLENESADNFMPKGDRYDALRICIGDNLVQKIASQNLFMVGCGAIGCEMMKNFAMLGVGVQGGKITVTDNDIIEKSNLNRQFLFRPHHIQKPKSETAAQSTRDINPDMKIEAHQNKICPQTETTIYTDAFFEGLDVVVNALDNVEARRYVDSRCVTNQKPLMESGTLGAKGHVQVIVPHLTESYGSKQDPPEQSIPYCTLKSFPAQIEHTIQWARDKFESLFAQKPSMYTKYWEVSGAPEDVVKKLESGESLENTLPVTKYLNNRGTSWQDCVRIARIKFEKYFNHKANQLLHAFPLDAKTSDGGMFWQSPKRPPTPQEFSPKTELHMSFLVSCARLLAAVYNIPVSEDDLSKERLDAILAGVAVPPFVPSSKRIVTDESEGKEGEEDESTDMSSASKEITAAIRSGKAVPGLLRLTPAEFEKDDDSNGHIDFITAASNLRANMYSIENADRFKTKLIAGKIVPAIATTTAAVAGLSTIEMVKYIKGTTKMEDYHNCFLNLALPMVMFSEPARTVTTKLKQGLTYTEWDRWTVQGSKDFKLQDFNQYFKDTYQLDVSMVAIGAKLIYLPVLPGHPKRLKQKMVELIKPGDDIKYSDLTVSFEQVEEEEDEEDVTKAVPPIRYFFGV</sequence>
<dbReference type="OMA" id="WSHCVEL"/>
<reference evidence="11" key="2">
    <citation type="submission" date="2021-01" db="UniProtKB">
        <authorList>
            <consortium name="EnsemblMetazoa"/>
        </authorList>
    </citation>
    <scope>IDENTIFICATION</scope>
</reference>
<keyword evidence="8" id="KW-0067">ATP-binding</keyword>
<dbReference type="GO" id="GO:0005634">
    <property type="term" value="C:nucleus"/>
    <property type="evidence" value="ECO:0000318"/>
    <property type="project" value="GO_Central"/>
</dbReference>
<dbReference type="GO" id="GO:0019780">
    <property type="term" value="F:FAT10 activating enzyme activity"/>
    <property type="evidence" value="ECO:0000318"/>
    <property type="project" value="GO_Central"/>
</dbReference>
<dbReference type="InParanoid" id="A0A7M7NAN3"/>
<dbReference type="InterPro" id="IPR045886">
    <property type="entry name" value="ThiF/MoeB/HesA"/>
</dbReference>
<dbReference type="InterPro" id="IPR042449">
    <property type="entry name" value="Ub-E1_IAD_1"/>
</dbReference>
<dbReference type="InterPro" id="IPR042063">
    <property type="entry name" value="Ubi_acti_E1_SCCH"/>
</dbReference>
<dbReference type="GO" id="GO:0005524">
    <property type="term" value="F:ATP binding"/>
    <property type="evidence" value="ECO:0007669"/>
    <property type="project" value="UniProtKB-KW"/>
</dbReference>
<dbReference type="InterPro" id="IPR032418">
    <property type="entry name" value="E1_FCCH"/>
</dbReference>
<comment type="pathway">
    <text evidence="2">Protein modification; protein ubiquitination.</text>
</comment>
<evidence type="ECO:0000256" key="6">
    <source>
        <dbReference type="ARBA" id="ARBA00022741"/>
    </source>
</evidence>